<dbReference type="STRING" id="1576369.SAMN05421753_1031"/>
<dbReference type="AlphaFoldDB" id="A0A1I3CXI8"/>
<feature type="domain" description="Putative glutamine amidotransferase" evidence="3">
    <location>
        <begin position="409"/>
        <end position="604"/>
    </location>
</feature>
<keyword evidence="2" id="KW-1133">Transmembrane helix</keyword>
<reference evidence="5" key="1">
    <citation type="submission" date="2016-10" db="EMBL/GenBank/DDBJ databases">
        <authorList>
            <person name="Varghese N."/>
            <person name="Submissions S."/>
        </authorList>
    </citation>
    <scope>NUCLEOTIDE SEQUENCE [LARGE SCALE GENOMIC DNA]</scope>
    <source>
        <strain evidence="5">DSM 26348</strain>
    </source>
</reference>
<evidence type="ECO:0000256" key="1">
    <source>
        <dbReference type="SAM" id="MobiDB-lite"/>
    </source>
</evidence>
<dbReference type="Proteomes" id="UP000199518">
    <property type="component" value="Unassembled WGS sequence"/>
</dbReference>
<name>A0A1I3CXI8_9PLAN</name>
<dbReference type="OrthoDB" id="9781333at2"/>
<protein>
    <submittedName>
        <fullName evidence="4">Uncharacterized membrane protein</fullName>
    </submittedName>
</protein>
<organism evidence="4 5">
    <name type="scientific">Planctomicrobium piriforme</name>
    <dbReference type="NCBI Taxonomy" id="1576369"/>
    <lineage>
        <taxon>Bacteria</taxon>
        <taxon>Pseudomonadati</taxon>
        <taxon>Planctomycetota</taxon>
        <taxon>Planctomycetia</taxon>
        <taxon>Planctomycetales</taxon>
        <taxon>Planctomycetaceae</taxon>
        <taxon>Planctomicrobium</taxon>
    </lineage>
</organism>
<evidence type="ECO:0000256" key="2">
    <source>
        <dbReference type="SAM" id="Phobius"/>
    </source>
</evidence>
<dbReference type="Pfam" id="PF07090">
    <property type="entry name" value="GATase1_like"/>
    <property type="match status" value="1"/>
</dbReference>
<dbReference type="PANTHER" id="PTHR37947:SF1">
    <property type="entry name" value="BLL2462 PROTEIN"/>
    <property type="match status" value="1"/>
</dbReference>
<keyword evidence="5" id="KW-1185">Reference proteome</keyword>
<dbReference type="InterPro" id="IPR010768">
    <property type="entry name" value="GATase1-like"/>
</dbReference>
<sequence>MGRSETLSSVVLGSPGSSGLVLACLAVFFVLLLIAAIRSTLPPRWKWGLFALKVPAVALLAVCLLDPLVTRRHVKPGENIFVLLGDQSASMSMRQSPHSSETRGEWNKALLTDPEAAWQIRLAQDFDLRRYTFGASVAGVENFSEMKFDAPASNLAAALKTLNGRFKGQALAGVFLFSDGNSTDDIAELPKGSVAVFPVVSDAQPEFSDIAIENVSVTQTNFEDSPVTIQARLTATGKRPEKIRVTLKEASTTDPAAETQTQTLTTNGNSDLTARFQVKPPRPGVLFYEVTALAEGAGSDAKDPAANQEATLENNHRLVAVNRDPHVARILYVGGRPNWEHKFLGRALAKDDQLQLVSLVRIARKEARFDFRGRVGESSNSLFRGFKEGADEETEDYSQPVLIRLNTKDAAELSDGFPKAKKDLYQYDAVIIDDTEAGFFTRDQLSLLDKFVSERGGGLLMLGGRDSFRHGKWDHTPVADALPIYLNKASEQLGGELHWSLTREGWLEPWTRSRDTETAEKQRLEQAPPLTVASPSSDLKPGARVLASVQDESGRSGPGLVVQPYGQGRTGALLIGDMWRWGLQEPNVEADDAGKFWRQLARWLSGDVPRRIDVGTEPSRMAGLPAMSLRIRLKDQEYQPMDGERVSVKVRQPDGTEVTLDAQPSLQGAGLYEVTHVSRQAGPYLAEVTATAPGSDPLKTQVGWTSDPVAAEFQCSEVNLKQLEGLASQTGGEVVKRSQLDKFVADLPYRNLPVMETETTPLWHRPWILLSALSLLAAEWGLRRWRGLA</sequence>
<dbReference type="PANTHER" id="PTHR37947">
    <property type="entry name" value="BLL2462 PROTEIN"/>
    <property type="match status" value="1"/>
</dbReference>
<evidence type="ECO:0000259" key="3">
    <source>
        <dbReference type="Pfam" id="PF07090"/>
    </source>
</evidence>
<keyword evidence="2" id="KW-0812">Transmembrane</keyword>
<feature type="region of interest" description="Disordered" evidence="1">
    <location>
        <begin position="517"/>
        <end position="541"/>
    </location>
</feature>
<keyword evidence="2" id="KW-0472">Membrane</keyword>
<feature type="transmembrane region" description="Helical" evidence="2">
    <location>
        <begin position="49"/>
        <end position="69"/>
    </location>
</feature>
<dbReference type="InterPro" id="IPR029062">
    <property type="entry name" value="Class_I_gatase-like"/>
</dbReference>
<gene>
    <name evidence="4" type="ORF">SAMN05421753_1031</name>
</gene>
<proteinExistence type="predicted"/>
<evidence type="ECO:0000313" key="5">
    <source>
        <dbReference type="Proteomes" id="UP000199518"/>
    </source>
</evidence>
<dbReference type="EMBL" id="FOQD01000003">
    <property type="protein sequence ID" value="SFH79088.1"/>
    <property type="molecule type" value="Genomic_DNA"/>
</dbReference>
<feature type="transmembrane region" description="Helical" evidence="2">
    <location>
        <begin position="20"/>
        <end position="37"/>
    </location>
</feature>
<evidence type="ECO:0000313" key="4">
    <source>
        <dbReference type="EMBL" id="SFH79088.1"/>
    </source>
</evidence>
<dbReference type="PROSITE" id="PS51257">
    <property type="entry name" value="PROKAR_LIPOPROTEIN"/>
    <property type="match status" value="1"/>
</dbReference>
<accession>A0A1I3CXI8</accession>
<dbReference type="SUPFAM" id="SSF52317">
    <property type="entry name" value="Class I glutamine amidotransferase-like"/>
    <property type="match status" value="1"/>
</dbReference>
<dbReference type="Gene3D" id="3.40.50.880">
    <property type="match status" value="1"/>
</dbReference>